<dbReference type="AlphaFoldDB" id="A0AAV2VQ63"/>
<proteinExistence type="predicted"/>
<dbReference type="EMBL" id="CAOF01000101">
    <property type="protein sequence ID" value="CCO46787.1"/>
    <property type="molecule type" value="Genomic_DNA"/>
</dbReference>
<organism evidence="1 2">
    <name type="scientific">Vibrio nigripulchritudo SOn1</name>
    <dbReference type="NCBI Taxonomy" id="1238450"/>
    <lineage>
        <taxon>Bacteria</taxon>
        <taxon>Pseudomonadati</taxon>
        <taxon>Pseudomonadota</taxon>
        <taxon>Gammaproteobacteria</taxon>
        <taxon>Vibrionales</taxon>
        <taxon>Vibrionaceae</taxon>
        <taxon>Vibrio</taxon>
    </lineage>
</organism>
<comment type="caution">
    <text evidence="1">The sequence shown here is derived from an EMBL/GenBank/DDBJ whole genome shotgun (WGS) entry which is preliminary data.</text>
</comment>
<gene>
    <name evidence="1" type="ORF">VIBNISOn1_190006</name>
</gene>
<reference evidence="1 2" key="1">
    <citation type="journal article" date="2013" name="ISME J.">
        <title>Comparative genomics of pathogenic lineages of Vibrio nigripulchritudo identifies virulence-associated traits.</title>
        <authorList>
            <person name="Goudenege D."/>
            <person name="Labreuche Y."/>
            <person name="Krin E."/>
            <person name="Ansquer D."/>
            <person name="Mangenot S."/>
            <person name="Calteau A."/>
            <person name="Medigue C."/>
            <person name="Mazel D."/>
            <person name="Polz M.F."/>
            <person name="Le Roux F."/>
        </authorList>
    </citation>
    <scope>NUCLEOTIDE SEQUENCE [LARGE SCALE GENOMIC DNA]</scope>
    <source>
        <strain evidence="1 2">SOn1</strain>
    </source>
</reference>
<accession>A0AAV2VQ63</accession>
<name>A0AAV2VQ63_9VIBR</name>
<dbReference type="Proteomes" id="UP000018211">
    <property type="component" value="Unassembled WGS sequence"/>
</dbReference>
<evidence type="ECO:0000313" key="1">
    <source>
        <dbReference type="EMBL" id="CCO46787.1"/>
    </source>
</evidence>
<evidence type="ECO:0000313" key="2">
    <source>
        <dbReference type="Proteomes" id="UP000018211"/>
    </source>
</evidence>
<sequence>MADPNSTLTEEEITFLEQLDSFVLSDCYLGELEGEYEAEGQCDGKC</sequence>
<protein>
    <submittedName>
        <fullName evidence="1">Uncharacterized protein</fullName>
    </submittedName>
</protein>
<dbReference type="RefSeq" id="WP_022611828.1">
    <property type="nucleotide sequence ID" value="NZ_LK391965.1"/>
</dbReference>